<dbReference type="KEGG" id="vmo:VMUT_1492"/>
<dbReference type="OrthoDB" id="350864at2157"/>
<dbReference type="AlphaFoldDB" id="F0QTI4"/>
<gene>
    <name evidence="1" type="ordered locus">VMUT_1492</name>
</gene>
<dbReference type="STRING" id="985053.VMUT_1492"/>
<dbReference type="HOGENOM" id="CLU_840964_0_0_2"/>
<name>F0QTI4_VULM7</name>
<dbReference type="GeneID" id="10289144"/>
<proteinExistence type="predicted"/>
<protein>
    <recommendedName>
        <fullName evidence="3">ATPase AAA-type core domain-containing protein</fullName>
    </recommendedName>
</protein>
<keyword evidence="2" id="KW-1185">Reference proteome</keyword>
<evidence type="ECO:0000313" key="2">
    <source>
        <dbReference type="Proteomes" id="UP000007485"/>
    </source>
</evidence>
<dbReference type="Proteomes" id="UP000007485">
    <property type="component" value="Chromosome"/>
</dbReference>
<dbReference type="eggNOG" id="arCOG06982">
    <property type="taxonomic scope" value="Archaea"/>
</dbReference>
<accession>F0QTI4</accession>
<evidence type="ECO:0000313" key="1">
    <source>
        <dbReference type="EMBL" id="ADY01697.1"/>
    </source>
</evidence>
<dbReference type="EMBL" id="CP002529">
    <property type="protein sequence ID" value="ADY01697.1"/>
    <property type="molecule type" value="Genomic_DNA"/>
</dbReference>
<dbReference type="RefSeq" id="WP_013604859.1">
    <property type="nucleotide sequence ID" value="NC_015151.1"/>
</dbReference>
<evidence type="ECO:0008006" key="3">
    <source>
        <dbReference type="Google" id="ProtNLM"/>
    </source>
</evidence>
<dbReference type="Gene3D" id="3.40.50.300">
    <property type="entry name" value="P-loop containing nucleotide triphosphate hydrolases"/>
    <property type="match status" value="1"/>
</dbReference>
<reference evidence="1 2" key="1">
    <citation type="journal article" date="2011" name="J. Bacteriol.">
        <title>Complete genome sequence of 'Vulcanisaeta moutnovskia' strain 768-28, a novel member of the hyperthermophilic crenarchaeal genus vulcanisaeta.</title>
        <authorList>
            <person name="Gumerov V.M."/>
            <person name="Mardanov A.V."/>
            <person name="Beletsky A.V."/>
            <person name="Prokofeva M.I."/>
            <person name="Bonch-Osmolovskaya E.A."/>
            <person name="Ravin N.V."/>
            <person name="Skryabin K.G."/>
        </authorList>
    </citation>
    <scope>NUCLEOTIDE SEQUENCE [LARGE SCALE GENOMIC DNA]</scope>
    <source>
        <strain evidence="1 2">768-28</strain>
    </source>
</reference>
<dbReference type="InterPro" id="IPR027417">
    <property type="entry name" value="P-loop_NTPase"/>
</dbReference>
<dbReference type="SUPFAM" id="SSF52540">
    <property type="entry name" value="P-loop containing nucleoside triphosphate hydrolases"/>
    <property type="match status" value="1"/>
</dbReference>
<organism evidence="1 2">
    <name type="scientific">Vulcanisaeta moutnovskia (strain 768-28)</name>
    <dbReference type="NCBI Taxonomy" id="985053"/>
    <lineage>
        <taxon>Archaea</taxon>
        <taxon>Thermoproteota</taxon>
        <taxon>Thermoprotei</taxon>
        <taxon>Thermoproteales</taxon>
        <taxon>Thermoproteaceae</taxon>
        <taxon>Vulcanisaeta</taxon>
    </lineage>
</organism>
<sequence length="358" mass="40458">MANHQLSITGKLSYGNKEVSININIDEIKPLTILIGPNLTGKSLTLICLAMRTTKRKPFMRRYTLDRIEKMLGNLRCETSLQFDYGVFVDSYRVSIQPLEGIREKLSNIKTAVESLKPPREEEVPRGLIAIENNVKDIENMLYEDRVIDDLKHVASIKSLADAYRTFDEVRDEFSKLIEETAKELEKTSEEYRKRLSRFMPLFIDRTAEGWLWSDLELNVYGENIEQLSSVYAPSLVVLYALLTYAMPGIKILAIEEPEVHAHPSMALFLGYLLAQLVRRSGGKLYVVASTHSMEFLRGALLVNELTNENIIGAYVFDRINNEITAGKWEPASIIPGFTEPGLFSYLAKVRAGQASGG</sequence>